<dbReference type="EMBL" id="CP002395">
    <property type="protein sequence ID" value="ADU11763.1"/>
    <property type="molecule type" value="Genomic_DNA"/>
</dbReference>
<keyword evidence="1" id="KW-0812">Transmembrane</keyword>
<evidence type="ECO:0000313" key="3">
    <source>
        <dbReference type="Proteomes" id="UP000001492"/>
    </source>
</evidence>
<name>E8RN00_ASTEC</name>
<feature type="transmembrane region" description="Helical" evidence="1">
    <location>
        <begin position="78"/>
        <end position="101"/>
    </location>
</feature>
<dbReference type="RefSeq" id="WP_013477597.1">
    <property type="nucleotide sequence ID" value="NC_014816.1"/>
</dbReference>
<sequence>MTETLELYGLLSDLVEAALNGLNLWPALLAGLISALLIWFPVAARTLIALCLTLVFSSLWPLLHGLPALAPDFGEPEYSIQFALMALVAIGPVWLTEVLGLRRLTQRKPRTSCIS</sequence>
<keyword evidence="1" id="KW-0472">Membrane</keyword>
<evidence type="ECO:0000313" key="2">
    <source>
        <dbReference type="EMBL" id="ADU11763.1"/>
    </source>
</evidence>
<dbReference type="AlphaFoldDB" id="E8RN00"/>
<protein>
    <submittedName>
        <fullName evidence="2">Uncharacterized protein</fullName>
    </submittedName>
</protein>
<dbReference type="KEGG" id="aex:Astex_0059"/>
<organism evidence="2 3">
    <name type="scientific">Asticcacaulis excentricus (strain ATCC 15261 / DSM 4724 / KCTC 12464 / NCIMB 9791 / VKM B-1370 / CB 48)</name>
    <dbReference type="NCBI Taxonomy" id="573065"/>
    <lineage>
        <taxon>Bacteria</taxon>
        <taxon>Pseudomonadati</taxon>
        <taxon>Pseudomonadota</taxon>
        <taxon>Alphaproteobacteria</taxon>
        <taxon>Caulobacterales</taxon>
        <taxon>Caulobacteraceae</taxon>
        <taxon>Asticcacaulis</taxon>
    </lineage>
</organism>
<dbReference type="OrthoDB" id="7173484at2"/>
<proteinExistence type="predicted"/>
<evidence type="ECO:0000256" key="1">
    <source>
        <dbReference type="SAM" id="Phobius"/>
    </source>
</evidence>
<feature type="transmembrane region" description="Helical" evidence="1">
    <location>
        <begin position="22"/>
        <end position="40"/>
    </location>
</feature>
<reference evidence="3" key="1">
    <citation type="submission" date="2010-12" db="EMBL/GenBank/DDBJ databases">
        <title>Complete sequence of chromosome 1 of Asticcacaulis excentricus CB 48.</title>
        <authorList>
            <consortium name="US DOE Joint Genome Institute"/>
            <person name="Lucas S."/>
            <person name="Copeland A."/>
            <person name="Lapidus A."/>
            <person name="Cheng J.-F."/>
            <person name="Bruce D."/>
            <person name="Goodwin L."/>
            <person name="Pitluck S."/>
            <person name="Teshima H."/>
            <person name="Davenport K."/>
            <person name="Detter J.C."/>
            <person name="Han C."/>
            <person name="Tapia R."/>
            <person name="Land M."/>
            <person name="Hauser L."/>
            <person name="Jeffries C."/>
            <person name="Kyrpides N."/>
            <person name="Ivanova N."/>
            <person name="Ovchinnikova G."/>
            <person name="Brun Y.V."/>
            <person name="Woyke T."/>
        </authorList>
    </citation>
    <scope>NUCLEOTIDE SEQUENCE [LARGE SCALE GENOMIC DNA]</scope>
    <source>
        <strain evidence="3">ATCC 15261 / DSM 4724 / KCTC 12464 / NCIMB 9791 / VKM B-1370 / CB 48</strain>
    </source>
</reference>
<keyword evidence="1" id="KW-1133">Transmembrane helix</keyword>
<accession>E8RN00</accession>
<dbReference type="STRING" id="573065.Astex_0059"/>
<keyword evidence="3" id="KW-1185">Reference proteome</keyword>
<gene>
    <name evidence="2" type="ordered locus">Astex_0059</name>
</gene>
<feature type="transmembrane region" description="Helical" evidence="1">
    <location>
        <begin position="47"/>
        <end position="66"/>
    </location>
</feature>
<dbReference type="Proteomes" id="UP000001492">
    <property type="component" value="Chromosome 1"/>
</dbReference>
<dbReference type="HOGENOM" id="CLU_2103958_0_0_5"/>